<dbReference type="Proteomes" id="UP000594402">
    <property type="component" value="Segment"/>
</dbReference>
<protein>
    <submittedName>
        <fullName evidence="1">Uncharacterized protein</fullName>
    </submittedName>
</protein>
<sequence>MSLKSSPQTLHSLEVGDTVFILNNVDDGAFVQSTLVIDSIFDGGWVGGQASYLYTNEETGEIEESGPEHAEWCATDNDYDYFRVYMVVTKDQQVLCVEPGKSIYCGVKEENATE</sequence>
<accession>A0A7S5FTF1</accession>
<organism evidence="1 2">
    <name type="scientific">Bacteriophage DSS3_VP1</name>
    <dbReference type="NCBI Taxonomy" id="2664196"/>
    <lineage>
        <taxon>Viruses</taxon>
        <taxon>Duplodnaviria</taxon>
        <taxon>Heunggongvirae</taxon>
        <taxon>Uroviricota</taxon>
        <taxon>Caudoviricetes</taxon>
        <taxon>Naomviridae</taxon>
        <taxon>Noahvirus</taxon>
        <taxon>Noahvirus arc</taxon>
    </lineage>
</organism>
<name>A0A7S5FTF1_9CAUD</name>
<evidence type="ECO:0000313" key="2">
    <source>
        <dbReference type="Proteomes" id="UP000594402"/>
    </source>
</evidence>
<gene>
    <name evidence="1" type="ORF">DSS3VP1_00057</name>
</gene>
<keyword evidence="2" id="KW-1185">Reference proteome</keyword>
<evidence type="ECO:0000313" key="1">
    <source>
        <dbReference type="EMBL" id="QGH74625.1"/>
    </source>
</evidence>
<proteinExistence type="predicted"/>
<dbReference type="EMBL" id="MN602266">
    <property type="protein sequence ID" value="QGH74625.1"/>
    <property type="molecule type" value="Genomic_DNA"/>
</dbReference>
<reference evidence="1 2" key="1">
    <citation type="submission" date="2019-10" db="EMBL/GenBank/DDBJ databases">
        <title>Isolation and characterisation of a new family of globally distributed lytic roseophage, the Naomivirus.</title>
        <authorList>
            <person name="Rihtman B."/>
            <person name="Puxty R.J."/>
            <person name="Hapeshi A."/>
            <person name="Zhan Y."/>
            <person name="Michinevski S."/>
            <person name="Waterfield N.R."/>
            <person name="Chen F."/>
            <person name="Millard A.D."/>
            <person name="Scanlan D.J."/>
            <person name="Chen Y."/>
        </authorList>
    </citation>
    <scope>NUCLEOTIDE SEQUENCE [LARGE SCALE GENOMIC DNA]</scope>
</reference>